<dbReference type="PANTHER" id="PTHR43687">
    <property type="entry name" value="ADENYLYLSULFATE REDUCTASE, BETA SUBUNIT"/>
    <property type="match status" value="1"/>
</dbReference>
<dbReference type="AlphaFoldDB" id="X1DSV7"/>
<dbReference type="GO" id="GO:0046872">
    <property type="term" value="F:metal ion binding"/>
    <property type="evidence" value="ECO:0007669"/>
    <property type="project" value="UniProtKB-KW"/>
</dbReference>
<keyword evidence="1" id="KW-0004">4Fe-4S</keyword>
<dbReference type="SUPFAM" id="SSF54862">
    <property type="entry name" value="4Fe-4S ferredoxins"/>
    <property type="match status" value="1"/>
</dbReference>
<evidence type="ECO:0000256" key="3">
    <source>
        <dbReference type="ARBA" id="ARBA00023004"/>
    </source>
</evidence>
<dbReference type="Gene3D" id="3.40.50.620">
    <property type="entry name" value="HUPs"/>
    <property type="match status" value="1"/>
</dbReference>
<feature type="domain" description="4Fe-4S ferredoxin-type" evidence="5">
    <location>
        <begin position="1"/>
        <end position="29"/>
    </location>
</feature>
<evidence type="ECO:0000256" key="1">
    <source>
        <dbReference type="ARBA" id="ARBA00022485"/>
    </source>
</evidence>
<gene>
    <name evidence="6" type="ORF">S01H4_61091</name>
</gene>
<dbReference type="InterPro" id="IPR050572">
    <property type="entry name" value="Fe-S_Ferredoxin"/>
</dbReference>
<accession>X1DSV7</accession>
<dbReference type="InterPro" id="IPR017896">
    <property type="entry name" value="4Fe4S_Fe-S-bd"/>
</dbReference>
<dbReference type="InterPro" id="IPR014729">
    <property type="entry name" value="Rossmann-like_a/b/a_fold"/>
</dbReference>
<organism evidence="6">
    <name type="scientific">marine sediment metagenome</name>
    <dbReference type="NCBI Taxonomy" id="412755"/>
    <lineage>
        <taxon>unclassified sequences</taxon>
        <taxon>metagenomes</taxon>
        <taxon>ecological metagenomes</taxon>
    </lineage>
</organism>
<dbReference type="GO" id="GO:0051539">
    <property type="term" value="F:4 iron, 4 sulfur cluster binding"/>
    <property type="evidence" value="ECO:0007669"/>
    <property type="project" value="UniProtKB-KW"/>
</dbReference>
<evidence type="ECO:0000313" key="6">
    <source>
        <dbReference type="EMBL" id="GAH08039.1"/>
    </source>
</evidence>
<dbReference type="SUPFAM" id="SSF52402">
    <property type="entry name" value="Adenine nucleotide alpha hydrolases-like"/>
    <property type="match status" value="1"/>
</dbReference>
<dbReference type="EMBL" id="BART01036151">
    <property type="protein sequence ID" value="GAH08039.1"/>
    <property type="molecule type" value="Genomic_DNA"/>
</dbReference>
<name>X1DSV7_9ZZZZ</name>
<dbReference type="PANTHER" id="PTHR43687:SF1">
    <property type="entry name" value="FERREDOXIN III"/>
    <property type="match status" value="1"/>
</dbReference>
<keyword evidence="2" id="KW-0479">Metal-binding</keyword>
<comment type="caution">
    <text evidence="6">The sequence shown here is derived from an EMBL/GenBank/DDBJ whole genome shotgun (WGS) entry which is preliminary data.</text>
</comment>
<feature type="non-terminal residue" evidence="6">
    <location>
        <position position="155"/>
    </location>
</feature>
<dbReference type="InterPro" id="IPR014730">
    <property type="entry name" value="ETF_a/b_N"/>
</dbReference>
<dbReference type="PROSITE" id="PS51379">
    <property type="entry name" value="4FE4S_FER_2"/>
    <property type="match status" value="2"/>
</dbReference>
<evidence type="ECO:0000256" key="2">
    <source>
        <dbReference type="ARBA" id="ARBA00022723"/>
    </source>
</evidence>
<feature type="domain" description="4Fe-4S ferredoxin-type" evidence="5">
    <location>
        <begin position="30"/>
        <end position="59"/>
    </location>
</feature>
<proteinExistence type="predicted"/>
<dbReference type="Gene3D" id="3.30.70.20">
    <property type="match status" value="1"/>
</dbReference>
<protein>
    <recommendedName>
        <fullName evidence="5">4Fe-4S ferredoxin-type domain-containing protein</fullName>
    </recommendedName>
</protein>
<evidence type="ECO:0000259" key="5">
    <source>
        <dbReference type="PROSITE" id="PS51379"/>
    </source>
</evidence>
<dbReference type="Pfam" id="PF01012">
    <property type="entry name" value="ETF"/>
    <property type="match status" value="1"/>
</dbReference>
<evidence type="ECO:0000256" key="4">
    <source>
        <dbReference type="ARBA" id="ARBA00023014"/>
    </source>
</evidence>
<keyword evidence="3" id="KW-0408">Iron</keyword>
<keyword evidence="4" id="KW-0411">Iron-sulfur</keyword>
<dbReference type="Pfam" id="PF12838">
    <property type="entry name" value="Fer4_7"/>
    <property type="match status" value="1"/>
</dbReference>
<sequence>MTLKFDIDACTGCMLCIKVCNFDAIEKDGDKVKFDMHKCVLCGSCEEVCKDDAIKIERKPIDKSKLADYKDVWVFCETVEDRLRSVALELVTKGRELAKDLGEEVVAVIIGQDIEKHAQTLIQHGADKVLVIDGKIFADFTTDAFTIAMTSLIAP</sequence>
<reference evidence="6" key="1">
    <citation type="journal article" date="2014" name="Front. Microbiol.">
        <title>High frequency of phylogenetically diverse reductive dehalogenase-homologous genes in deep subseafloor sedimentary metagenomes.</title>
        <authorList>
            <person name="Kawai M."/>
            <person name="Futagami T."/>
            <person name="Toyoda A."/>
            <person name="Takaki Y."/>
            <person name="Nishi S."/>
            <person name="Hori S."/>
            <person name="Arai W."/>
            <person name="Tsubouchi T."/>
            <person name="Morono Y."/>
            <person name="Uchiyama I."/>
            <person name="Ito T."/>
            <person name="Fujiyama A."/>
            <person name="Inagaki F."/>
            <person name="Takami H."/>
        </authorList>
    </citation>
    <scope>NUCLEOTIDE SEQUENCE</scope>
    <source>
        <strain evidence="6">Expedition CK06-06</strain>
    </source>
</reference>